<keyword evidence="1" id="KW-0472">Membrane</keyword>
<sequence>MSETPAERKEAAATRRRWVSLAEVLGVTGALIAALTLWINWSDRRADQADKAQARASEQRAESRVALSAEVQDGGKALLLKDSRHEIQDVAIAFPKALGISAQHPPADPLIAVSAFETVLLKLTDGGADERTGRLPVLLTISYLDGETTRTTSGIYDLLWKTEGRMLRGRDLRLTGMKVRQVRGTQAQLDAVWARAKP</sequence>
<evidence type="ECO:0000313" key="3">
    <source>
        <dbReference type="Proteomes" id="UP000321250"/>
    </source>
</evidence>
<dbReference type="Proteomes" id="UP000321250">
    <property type="component" value="Unassembled WGS sequence"/>
</dbReference>
<organism evidence="2 3">
    <name type="scientific">Sphingomonas ginsenosidivorax</name>
    <dbReference type="NCBI Taxonomy" id="862135"/>
    <lineage>
        <taxon>Bacteria</taxon>
        <taxon>Pseudomonadati</taxon>
        <taxon>Pseudomonadota</taxon>
        <taxon>Alphaproteobacteria</taxon>
        <taxon>Sphingomonadales</taxon>
        <taxon>Sphingomonadaceae</taxon>
        <taxon>Sphingomonas</taxon>
    </lineage>
</organism>
<dbReference type="AlphaFoldDB" id="A0A5C6UE72"/>
<gene>
    <name evidence="2" type="ORF">FSB78_05825</name>
</gene>
<evidence type="ECO:0000256" key="1">
    <source>
        <dbReference type="SAM" id="Phobius"/>
    </source>
</evidence>
<reference evidence="2 3" key="1">
    <citation type="journal article" date="2013" name="Antonie Van Leeuwenhoek">
        <title>Sphingomonas ginsenosidivorax sp. nov., with the ability to transform ginsenosides.</title>
        <authorList>
            <person name="Jin X.F."/>
            <person name="Kim J.K."/>
            <person name="Liu Q.M."/>
            <person name="Kang M.S."/>
            <person name="He D."/>
            <person name="Jin F.X."/>
            <person name="Kim S.C."/>
            <person name="Im W.T."/>
        </authorList>
    </citation>
    <scope>NUCLEOTIDE SEQUENCE [LARGE SCALE GENOMIC DNA]</scope>
    <source>
        <strain evidence="2 3">KHI67</strain>
    </source>
</reference>
<dbReference type="RefSeq" id="WP_147080780.1">
    <property type="nucleotide sequence ID" value="NZ_VOQR01000001.1"/>
</dbReference>
<dbReference type="EMBL" id="VOQR01000001">
    <property type="protein sequence ID" value="TXC70511.1"/>
    <property type="molecule type" value="Genomic_DNA"/>
</dbReference>
<keyword evidence="3" id="KW-1185">Reference proteome</keyword>
<feature type="transmembrane region" description="Helical" evidence="1">
    <location>
        <begin position="21"/>
        <end position="41"/>
    </location>
</feature>
<accession>A0A5C6UE72</accession>
<comment type="caution">
    <text evidence="2">The sequence shown here is derived from an EMBL/GenBank/DDBJ whole genome shotgun (WGS) entry which is preliminary data.</text>
</comment>
<name>A0A5C6UE72_9SPHN</name>
<keyword evidence="1" id="KW-0812">Transmembrane</keyword>
<keyword evidence="1" id="KW-1133">Transmembrane helix</keyword>
<dbReference type="OrthoDB" id="7499953at2"/>
<protein>
    <submittedName>
        <fullName evidence="2">Uncharacterized protein</fullName>
    </submittedName>
</protein>
<proteinExistence type="predicted"/>
<evidence type="ECO:0000313" key="2">
    <source>
        <dbReference type="EMBL" id="TXC70511.1"/>
    </source>
</evidence>